<dbReference type="PANTHER" id="PTHR34702:SF1">
    <property type="entry name" value="NA(+)_H(+) ANTIPORTER SUBUNIT F"/>
    <property type="match status" value="1"/>
</dbReference>
<evidence type="ECO:0000256" key="2">
    <source>
        <dbReference type="ARBA" id="ARBA00009212"/>
    </source>
</evidence>
<dbReference type="Proteomes" id="UP000196230">
    <property type="component" value="Unassembled WGS sequence"/>
</dbReference>
<name>A0A1R4JZN4_9MICC</name>
<evidence type="ECO:0000256" key="3">
    <source>
        <dbReference type="ARBA" id="ARBA00022448"/>
    </source>
</evidence>
<keyword evidence="5 9" id="KW-0812">Transmembrane</keyword>
<dbReference type="Pfam" id="PF04066">
    <property type="entry name" value="MrpF_PhaF"/>
    <property type="match status" value="1"/>
</dbReference>
<evidence type="ECO:0000256" key="7">
    <source>
        <dbReference type="ARBA" id="ARBA00023136"/>
    </source>
</evidence>
<evidence type="ECO:0000313" key="10">
    <source>
        <dbReference type="EMBL" id="SJN37374.1"/>
    </source>
</evidence>
<dbReference type="GO" id="GO:0005886">
    <property type="term" value="C:plasma membrane"/>
    <property type="evidence" value="ECO:0007669"/>
    <property type="project" value="UniProtKB-SubCell"/>
</dbReference>
<evidence type="ECO:0000256" key="6">
    <source>
        <dbReference type="ARBA" id="ARBA00022989"/>
    </source>
</evidence>
<reference evidence="10 11" key="1">
    <citation type="submission" date="2017-02" db="EMBL/GenBank/DDBJ databases">
        <authorList>
            <person name="Peterson S.W."/>
        </authorList>
    </citation>
    <scope>NUCLEOTIDE SEQUENCE [LARGE SCALE GENOMIC DNA]</scope>
    <source>
        <strain evidence="10 11">2B3F</strain>
    </source>
</reference>
<dbReference type="AlphaFoldDB" id="A0A1R4JZN4"/>
<comment type="subcellular location">
    <subcellularLocation>
        <location evidence="1">Cell membrane</location>
        <topology evidence="1">Multi-pass membrane protein</topology>
    </subcellularLocation>
</comment>
<feature type="transmembrane region" description="Helical" evidence="9">
    <location>
        <begin position="6"/>
        <end position="25"/>
    </location>
</feature>
<dbReference type="GO" id="GO:0015385">
    <property type="term" value="F:sodium:proton antiporter activity"/>
    <property type="evidence" value="ECO:0007669"/>
    <property type="project" value="TreeGrafter"/>
</dbReference>
<organism evidence="10 11">
    <name type="scientific">Micrococcus lylae</name>
    <dbReference type="NCBI Taxonomy" id="1273"/>
    <lineage>
        <taxon>Bacteria</taxon>
        <taxon>Bacillati</taxon>
        <taxon>Actinomycetota</taxon>
        <taxon>Actinomycetes</taxon>
        <taxon>Micrococcales</taxon>
        <taxon>Micrococcaceae</taxon>
        <taxon>Micrococcus</taxon>
    </lineage>
</organism>
<dbReference type="RefSeq" id="WP_087134731.1">
    <property type="nucleotide sequence ID" value="NZ_FUKP01000073.1"/>
</dbReference>
<keyword evidence="7 9" id="KW-0472">Membrane</keyword>
<accession>A0A1R4JZN4</accession>
<feature type="transmembrane region" description="Helical" evidence="9">
    <location>
        <begin position="63"/>
        <end position="85"/>
    </location>
</feature>
<keyword evidence="6 9" id="KW-1133">Transmembrane helix</keyword>
<evidence type="ECO:0000256" key="1">
    <source>
        <dbReference type="ARBA" id="ARBA00004651"/>
    </source>
</evidence>
<evidence type="ECO:0000256" key="4">
    <source>
        <dbReference type="ARBA" id="ARBA00022475"/>
    </source>
</evidence>
<feature type="transmembrane region" description="Helical" evidence="9">
    <location>
        <begin position="37"/>
        <end position="57"/>
    </location>
</feature>
<evidence type="ECO:0000256" key="8">
    <source>
        <dbReference type="SAM" id="MobiDB-lite"/>
    </source>
</evidence>
<protein>
    <submittedName>
        <fullName evidence="10">Na(+) H(+) antiporter subunit F</fullName>
    </submittedName>
</protein>
<keyword evidence="4" id="KW-1003">Cell membrane</keyword>
<feature type="region of interest" description="Disordered" evidence="8">
    <location>
        <begin position="91"/>
        <end position="123"/>
    </location>
</feature>
<evidence type="ECO:0000256" key="5">
    <source>
        <dbReference type="ARBA" id="ARBA00022692"/>
    </source>
</evidence>
<evidence type="ECO:0000313" key="11">
    <source>
        <dbReference type="Proteomes" id="UP000196230"/>
    </source>
</evidence>
<comment type="similarity">
    <text evidence="2">Belongs to the CPA3 antiporters (TC 2.A.63) subunit F family.</text>
</comment>
<evidence type="ECO:0000256" key="9">
    <source>
        <dbReference type="SAM" id="Phobius"/>
    </source>
</evidence>
<proteinExistence type="inferred from homology"/>
<dbReference type="InterPro" id="IPR007208">
    <property type="entry name" value="MrpF/PhaF-like"/>
</dbReference>
<sequence>MSTPLFVAAVVAGLLLAVGAVGAILRIVRGPSLLDRAIGSDVLLVVLSGALILEMAVNRHTNTIVLVVLASMVGFVGSVTLARFVEDNRPDHAQEAGAQMRPDPSTADHAPRTPSAVKEDPRG</sequence>
<dbReference type="PANTHER" id="PTHR34702">
    <property type="entry name" value="NA(+)/H(+) ANTIPORTER SUBUNIT F1"/>
    <property type="match status" value="1"/>
</dbReference>
<dbReference type="EMBL" id="FUKP01000073">
    <property type="protein sequence ID" value="SJN37374.1"/>
    <property type="molecule type" value="Genomic_DNA"/>
</dbReference>
<keyword evidence="3" id="KW-0813">Transport</keyword>
<gene>
    <name evidence="10" type="ORF">FM125_11550</name>
</gene>